<sequence length="80" mass="8696">DKLAHVALAFEGASWTSEYAVPLMLMQTILGSYDRTSGAGANHASKFAQEFAAHQLGHSYMTFNTSYKDTGLFGLYMTAP</sequence>
<keyword evidence="7" id="KW-0496">Mitochondrion</keyword>
<name>A0ABQ6MMU1_9STRA</name>
<evidence type="ECO:0000256" key="5">
    <source>
        <dbReference type="ARBA" id="ARBA00022833"/>
    </source>
</evidence>
<keyword evidence="6" id="KW-0482">Metalloprotease</keyword>
<dbReference type="Pfam" id="PF05193">
    <property type="entry name" value="Peptidase_M16_C"/>
    <property type="match status" value="1"/>
</dbReference>
<dbReference type="InterPro" id="IPR011249">
    <property type="entry name" value="Metalloenz_LuxS/M16"/>
</dbReference>
<keyword evidence="3" id="KW-0479">Metal-binding</keyword>
<protein>
    <recommendedName>
        <fullName evidence="8">Peptidase M16 C-terminal domain-containing protein</fullName>
    </recommendedName>
</protein>
<dbReference type="Gene3D" id="3.30.830.10">
    <property type="entry name" value="Metalloenzyme, LuxS/M16 peptidase-like"/>
    <property type="match status" value="1"/>
</dbReference>
<evidence type="ECO:0000259" key="8">
    <source>
        <dbReference type="Pfam" id="PF05193"/>
    </source>
</evidence>
<organism evidence="9 10">
    <name type="scientific">Tetraparma gracilis</name>
    <dbReference type="NCBI Taxonomy" id="2962635"/>
    <lineage>
        <taxon>Eukaryota</taxon>
        <taxon>Sar</taxon>
        <taxon>Stramenopiles</taxon>
        <taxon>Ochrophyta</taxon>
        <taxon>Bolidophyceae</taxon>
        <taxon>Parmales</taxon>
        <taxon>Triparmaceae</taxon>
        <taxon>Tetraparma</taxon>
    </lineage>
</organism>
<keyword evidence="2" id="KW-0645">Protease</keyword>
<evidence type="ECO:0000256" key="4">
    <source>
        <dbReference type="ARBA" id="ARBA00022801"/>
    </source>
</evidence>
<dbReference type="SUPFAM" id="SSF63411">
    <property type="entry name" value="LuxS/MPP-like metallohydrolase"/>
    <property type="match status" value="1"/>
</dbReference>
<dbReference type="Proteomes" id="UP001165060">
    <property type="component" value="Unassembled WGS sequence"/>
</dbReference>
<evidence type="ECO:0000256" key="2">
    <source>
        <dbReference type="ARBA" id="ARBA00022670"/>
    </source>
</evidence>
<keyword evidence="5" id="KW-0862">Zinc</keyword>
<comment type="caution">
    <text evidence="9">The sequence shown here is derived from an EMBL/GenBank/DDBJ whole genome shotgun (WGS) entry which is preliminary data.</text>
</comment>
<dbReference type="InterPro" id="IPR007863">
    <property type="entry name" value="Peptidase_M16_C"/>
</dbReference>
<dbReference type="EMBL" id="BRYB01001597">
    <property type="protein sequence ID" value="GMI29309.1"/>
    <property type="molecule type" value="Genomic_DNA"/>
</dbReference>
<evidence type="ECO:0000313" key="9">
    <source>
        <dbReference type="EMBL" id="GMI29309.1"/>
    </source>
</evidence>
<proteinExistence type="predicted"/>
<accession>A0ABQ6MMU1</accession>
<reference evidence="9 10" key="1">
    <citation type="journal article" date="2023" name="Commun. Biol.">
        <title>Genome analysis of Parmales, the sister group of diatoms, reveals the evolutionary specialization of diatoms from phago-mixotrophs to photoautotrophs.</title>
        <authorList>
            <person name="Ban H."/>
            <person name="Sato S."/>
            <person name="Yoshikawa S."/>
            <person name="Yamada K."/>
            <person name="Nakamura Y."/>
            <person name="Ichinomiya M."/>
            <person name="Sato N."/>
            <person name="Blanc-Mathieu R."/>
            <person name="Endo H."/>
            <person name="Kuwata A."/>
            <person name="Ogata H."/>
        </authorList>
    </citation>
    <scope>NUCLEOTIDE SEQUENCE [LARGE SCALE GENOMIC DNA]</scope>
</reference>
<dbReference type="PANTHER" id="PTHR11851:SF149">
    <property type="entry name" value="GH01077P"/>
    <property type="match status" value="1"/>
</dbReference>
<dbReference type="PANTHER" id="PTHR11851">
    <property type="entry name" value="METALLOPROTEASE"/>
    <property type="match status" value="1"/>
</dbReference>
<evidence type="ECO:0000313" key="10">
    <source>
        <dbReference type="Proteomes" id="UP001165060"/>
    </source>
</evidence>
<evidence type="ECO:0000256" key="3">
    <source>
        <dbReference type="ARBA" id="ARBA00022723"/>
    </source>
</evidence>
<evidence type="ECO:0000256" key="7">
    <source>
        <dbReference type="ARBA" id="ARBA00023128"/>
    </source>
</evidence>
<keyword evidence="4" id="KW-0378">Hydrolase</keyword>
<feature type="domain" description="Peptidase M16 C-terminal" evidence="8">
    <location>
        <begin position="2"/>
        <end position="79"/>
    </location>
</feature>
<dbReference type="InterPro" id="IPR050361">
    <property type="entry name" value="MPP/UQCRC_Complex"/>
</dbReference>
<comment type="subcellular location">
    <subcellularLocation>
        <location evidence="1">Mitochondrion</location>
    </subcellularLocation>
</comment>
<gene>
    <name evidence="9" type="ORF">TeGR_g10907</name>
</gene>
<evidence type="ECO:0000256" key="6">
    <source>
        <dbReference type="ARBA" id="ARBA00023049"/>
    </source>
</evidence>
<feature type="non-terminal residue" evidence="9">
    <location>
        <position position="1"/>
    </location>
</feature>
<keyword evidence="10" id="KW-1185">Reference proteome</keyword>
<evidence type="ECO:0000256" key="1">
    <source>
        <dbReference type="ARBA" id="ARBA00004173"/>
    </source>
</evidence>